<dbReference type="PANTHER" id="PTHR48048:SF30">
    <property type="entry name" value="GLYCOSYLTRANSFERASE"/>
    <property type="match status" value="1"/>
</dbReference>
<dbReference type="PANTHER" id="PTHR48048">
    <property type="entry name" value="GLYCOSYLTRANSFERASE"/>
    <property type="match status" value="1"/>
</dbReference>
<name>W1NVU7_AMBTC</name>
<feature type="transmembrane region" description="Helical" evidence="4">
    <location>
        <begin position="140"/>
        <end position="161"/>
    </location>
</feature>
<dbReference type="EMBL" id="KI394743">
    <property type="protein sequence ID" value="ERN01752.1"/>
    <property type="molecule type" value="Genomic_DNA"/>
</dbReference>
<evidence type="ECO:0000256" key="1">
    <source>
        <dbReference type="ARBA" id="ARBA00009995"/>
    </source>
</evidence>
<evidence type="ECO:0000256" key="3">
    <source>
        <dbReference type="ARBA" id="ARBA00022679"/>
    </source>
</evidence>
<keyword evidence="2" id="KW-0328">Glycosyltransferase</keyword>
<comment type="similarity">
    <text evidence="1">Belongs to the UDP-glycosyltransferase family.</text>
</comment>
<dbReference type="Proteomes" id="UP000017836">
    <property type="component" value="Unassembled WGS sequence"/>
</dbReference>
<dbReference type="CDD" id="cd03784">
    <property type="entry name" value="GT1_Gtf-like"/>
    <property type="match status" value="1"/>
</dbReference>
<dbReference type="Gene3D" id="3.40.50.2000">
    <property type="entry name" value="Glycogen Phosphorylase B"/>
    <property type="match status" value="3"/>
</dbReference>
<evidence type="ECO:0008006" key="7">
    <source>
        <dbReference type="Google" id="ProtNLM"/>
    </source>
</evidence>
<protein>
    <recommendedName>
        <fullName evidence="7">UDP-glycosyltransferases domain-containing protein</fullName>
    </recommendedName>
</protein>
<keyword evidence="4" id="KW-0472">Membrane</keyword>
<keyword evidence="6" id="KW-1185">Reference proteome</keyword>
<dbReference type="AlphaFoldDB" id="W1NVU7"/>
<keyword evidence="4" id="KW-1133">Transmembrane helix</keyword>
<proteinExistence type="inferred from homology"/>
<keyword evidence="3" id="KW-0808">Transferase</keyword>
<dbReference type="InterPro" id="IPR002213">
    <property type="entry name" value="UDP_glucos_trans"/>
</dbReference>
<evidence type="ECO:0000256" key="4">
    <source>
        <dbReference type="SAM" id="Phobius"/>
    </source>
</evidence>
<dbReference type="InterPro" id="IPR050481">
    <property type="entry name" value="UDP-glycosyltransf_plant"/>
</dbReference>
<dbReference type="Pfam" id="PF00201">
    <property type="entry name" value="UDPGT"/>
    <property type="match status" value="1"/>
</dbReference>
<evidence type="ECO:0000313" key="5">
    <source>
        <dbReference type="EMBL" id="ERN01752.1"/>
    </source>
</evidence>
<sequence>MASREMKDRVVVLYPSPAIRHLLSMVELAKLILHHSPKLYITILNVNPPFDVGNTAPYIGRISSEFPAIAFLELEPPEFSVDDSAHLETLIFEYIHLANNPRVSEALKSITEHSTVVAFVMDLFCATALDRAKDMHIPTYLFFTSSAADLVVFLYLPILHFQIPIRFRDQKELLQVPEPPRVLEALASGECTPDVPTPPVYCLGPLLLTPAGGNRYSSCCMESLDAQPAGSVVYLCFGSQGTFSTAQIKEIATGLENSRQRFLWVIHSTQHMLEPDINGLLPEGFSGRTSWLGMVVKSWAPQVAVLNHGAVGRFVTHRRWNSMLESVCAGGMAPLCRATFERAVFGGRDGTGNGDGGRGRWLCRCRCSGSKREGGDGIRRGEDVKGTR</sequence>
<dbReference type="HOGENOM" id="CLU_712399_0_0_1"/>
<dbReference type="SUPFAM" id="SSF53756">
    <property type="entry name" value="UDP-Glycosyltransferase/glycogen phosphorylase"/>
    <property type="match status" value="1"/>
</dbReference>
<dbReference type="OMA" id="KIPGYCF"/>
<keyword evidence="4" id="KW-0812">Transmembrane</keyword>
<organism evidence="5 6">
    <name type="scientific">Amborella trichopoda</name>
    <dbReference type="NCBI Taxonomy" id="13333"/>
    <lineage>
        <taxon>Eukaryota</taxon>
        <taxon>Viridiplantae</taxon>
        <taxon>Streptophyta</taxon>
        <taxon>Embryophyta</taxon>
        <taxon>Tracheophyta</taxon>
        <taxon>Spermatophyta</taxon>
        <taxon>Magnoliopsida</taxon>
        <taxon>Amborellales</taxon>
        <taxon>Amborellaceae</taxon>
        <taxon>Amborella</taxon>
    </lineage>
</organism>
<evidence type="ECO:0000256" key="2">
    <source>
        <dbReference type="ARBA" id="ARBA00022676"/>
    </source>
</evidence>
<dbReference type="GO" id="GO:0035251">
    <property type="term" value="F:UDP-glucosyltransferase activity"/>
    <property type="evidence" value="ECO:0000318"/>
    <property type="project" value="GO_Central"/>
</dbReference>
<reference evidence="6" key="1">
    <citation type="journal article" date="2013" name="Science">
        <title>The Amborella genome and the evolution of flowering plants.</title>
        <authorList>
            <consortium name="Amborella Genome Project"/>
        </authorList>
    </citation>
    <scope>NUCLEOTIDE SEQUENCE [LARGE SCALE GENOMIC DNA]</scope>
</reference>
<dbReference type="Gramene" id="ERN01752">
    <property type="protein sequence ID" value="ERN01752"/>
    <property type="gene ID" value="AMTR_s00097p00134380"/>
</dbReference>
<evidence type="ECO:0000313" key="6">
    <source>
        <dbReference type="Proteomes" id="UP000017836"/>
    </source>
</evidence>
<dbReference type="eggNOG" id="KOG1192">
    <property type="taxonomic scope" value="Eukaryota"/>
</dbReference>
<gene>
    <name evidence="5" type="ORF">AMTR_s00097p00134380</name>
</gene>
<accession>W1NVU7</accession>